<dbReference type="EMBL" id="GBXM01032076">
    <property type="protein sequence ID" value="JAH76501.1"/>
    <property type="molecule type" value="Transcribed_RNA"/>
</dbReference>
<protein>
    <submittedName>
        <fullName evidence="1">Uncharacterized protein</fullName>
    </submittedName>
</protein>
<proteinExistence type="predicted"/>
<reference evidence="1" key="1">
    <citation type="submission" date="2014-11" db="EMBL/GenBank/DDBJ databases">
        <authorList>
            <person name="Amaro Gonzalez C."/>
        </authorList>
    </citation>
    <scope>NUCLEOTIDE SEQUENCE</scope>
</reference>
<organism evidence="1">
    <name type="scientific">Anguilla anguilla</name>
    <name type="common">European freshwater eel</name>
    <name type="synonym">Muraena anguilla</name>
    <dbReference type="NCBI Taxonomy" id="7936"/>
    <lineage>
        <taxon>Eukaryota</taxon>
        <taxon>Metazoa</taxon>
        <taxon>Chordata</taxon>
        <taxon>Craniata</taxon>
        <taxon>Vertebrata</taxon>
        <taxon>Euteleostomi</taxon>
        <taxon>Actinopterygii</taxon>
        <taxon>Neopterygii</taxon>
        <taxon>Teleostei</taxon>
        <taxon>Anguilliformes</taxon>
        <taxon>Anguillidae</taxon>
        <taxon>Anguilla</taxon>
    </lineage>
</organism>
<dbReference type="AlphaFoldDB" id="A0A0E9VES4"/>
<evidence type="ECO:0000313" key="1">
    <source>
        <dbReference type="EMBL" id="JAH76501.1"/>
    </source>
</evidence>
<sequence length="28" mass="3356">MYCFYSLGSNLNVPEVRLYFVSHLFDKL</sequence>
<name>A0A0E9VES4_ANGAN</name>
<accession>A0A0E9VES4</accession>
<reference evidence="1" key="2">
    <citation type="journal article" date="2015" name="Fish Shellfish Immunol.">
        <title>Early steps in the European eel (Anguilla anguilla)-Vibrio vulnificus interaction in the gills: Role of the RtxA13 toxin.</title>
        <authorList>
            <person name="Callol A."/>
            <person name="Pajuelo D."/>
            <person name="Ebbesson L."/>
            <person name="Teles M."/>
            <person name="MacKenzie S."/>
            <person name="Amaro C."/>
        </authorList>
    </citation>
    <scope>NUCLEOTIDE SEQUENCE</scope>
</reference>